<accession>A0A818ZBN4</accession>
<evidence type="ECO:0000313" key="2">
    <source>
        <dbReference type="Proteomes" id="UP000663842"/>
    </source>
</evidence>
<dbReference type="EMBL" id="CAJOBF010000181">
    <property type="protein sequence ID" value="CAF3767300.1"/>
    <property type="molecule type" value="Genomic_DNA"/>
</dbReference>
<dbReference type="AlphaFoldDB" id="A0A818ZBN4"/>
<sequence length="153" mass="17494">MLENEDITTTRPKAKLNPALWGDQNLLGKSRTPLPTTYLCHLVRRMYSPNEIKNKIPQLPPQDDDVRLEKIKECPIILYFSHDPPLFYEFMATKGQDNLYGQERTKKSRDKSKATSAAAENRNKYDLNISASNITNNNNNAAINFDTATFDDD</sequence>
<reference evidence="1" key="1">
    <citation type="submission" date="2021-02" db="EMBL/GenBank/DDBJ databases">
        <authorList>
            <person name="Nowell W R."/>
        </authorList>
    </citation>
    <scope>NUCLEOTIDE SEQUENCE</scope>
</reference>
<proteinExistence type="predicted"/>
<organism evidence="1 2">
    <name type="scientific">Rotaria magnacalcarata</name>
    <dbReference type="NCBI Taxonomy" id="392030"/>
    <lineage>
        <taxon>Eukaryota</taxon>
        <taxon>Metazoa</taxon>
        <taxon>Spiralia</taxon>
        <taxon>Gnathifera</taxon>
        <taxon>Rotifera</taxon>
        <taxon>Eurotatoria</taxon>
        <taxon>Bdelloidea</taxon>
        <taxon>Philodinida</taxon>
        <taxon>Philodinidae</taxon>
        <taxon>Rotaria</taxon>
    </lineage>
</organism>
<comment type="caution">
    <text evidence="1">The sequence shown here is derived from an EMBL/GenBank/DDBJ whole genome shotgun (WGS) entry which is preliminary data.</text>
</comment>
<evidence type="ECO:0000313" key="1">
    <source>
        <dbReference type="EMBL" id="CAF3767300.1"/>
    </source>
</evidence>
<gene>
    <name evidence="1" type="ORF">UXM345_LOCUS2918</name>
</gene>
<protein>
    <submittedName>
        <fullName evidence="1">Uncharacterized protein</fullName>
    </submittedName>
</protein>
<name>A0A818ZBN4_9BILA</name>
<dbReference type="Proteomes" id="UP000663842">
    <property type="component" value="Unassembled WGS sequence"/>
</dbReference>